<proteinExistence type="predicted"/>
<name>A0A933L4Q9_9HYPH</name>
<dbReference type="InterPro" id="IPR036596">
    <property type="entry name" value="Cyt-C_aa3_sf"/>
</dbReference>
<keyword evidence="1" id="KW-0812">Transmembrane</keyword>
<dbReference type="Proteomes" id="UP000782610">
    <property type="component" value="Unassembled WGS sequence"/>
</dbReference>
<feature type="transmembrane region" description="Helical" evidence="1">
    <location>
        <begin position="70"/>
        <end position="90"/>
    </location>
</feature>
<reference evidence="3" key="1">
    <citation type="submission" date="2020-07" db="EMBL/GenBank/DDBJ databases">
        <title>Huge and variable diversity of episymbiotic CPR bacteria and DPANN archaea in groundwater ecosystems.</title>
        <authorList>
            <person name="He C.Y."/>
            <person name="Keren R."/>
            <person name="Whittaker M."/>
            <person name="Farag I.F."/>
            <person name="Doudna J."/>
            <person name="Cate J.H.D."/>
            <person name="Banfield J.F."/>
        </authorList>
    </citation>
    <scope>NUCLEOTIDE SEQUENCE</scope>
    <source>
        <strain evidence="3">NC_groundwater_1586_Pr3_B-0.1um_66_15</strain>
    </source>
</reference>
<protein>
    <submittedName>
        <fullName evidence="3">Aa3-type cytochrome c oxidase subunit IV</fullName>
    </submittedName>
</protein>
<accession>A0A933L4Q9</accession>
<feature type="domain" description="Cytochrome c oxidase subunit IV bacterial aa3 type" evidence="2">
    <location>
        <begin position="23"/>
        <end position="61"/>
    </location>
</feature>
<feature type="transmembrane region" description="Helical" evidence="1">
    <location>
        <begin position="43"/>
        <end position="64"/>
    </location>
</feature>
<evidence type="ECO:0000313" key="4">
    <source>
        <dbReference type="Proteomes" id="UP000782610"/>
    </source>
</evidence>
<evidence type="ECO:0000259" key="2">
    <source>
        <dbReference type="Pfam" id="PF07835"/>
    </source>
</evidence>
<organism evidence="3 4">
    <name type="scientific">Devosia nanyangense</name>
    <dbReference type="NCBI Taxonomy" id="1228055"/>
    <lineage>
        <taxon>Bacteria</taxon>
        <taxon>Pseudomonadati</taxon>
        <taxon>Pseudomonadota</taxon>
        <taxon>Alphaproteobacteria</taxon>
        <taxon>Hyphomicrobiales</taxon>
        <taxon>Devosiaceae</taxon>
        <taxon>Devosia</taxon>
    </lineage>
</organism>
<dbReference type="EMBL" id="JACRAF010000059">
    <property type="protein sequence ID" value="MBI4923611.1"/>
    <property type="molecule type" value="Genomic_DNA"/>
</dbReference>
<dbReference type="InterPro" id="IPR012422">
    <property type="entry name" value="Cyt_c_oxidase_su4_bac-aa3"/>
</dbReference>
<dbReference type="AlphaFoldDB" id="A0A933L4Q9"/>
<dbReference type="Gene3D" id="1.20.5.160">
    <property type="entry name" value="Bacterial aa3 type cytochrome c oxidase subunit IV"/>
    <property type="match status" value="1"/>
</dbReference>
<comment type="caution">
    <text evidence="3">The sequence shown here is derived from an EMBL/GenBank/DDBJ whole genome shotgun (WGS) entry which is preliminary data.</text>
</comment>
<gene>
    <name evidence="3" type="ORF">HY834_17865</name>
</gene>
<keyword evidence="1" id="KW-0472">Membrane</keyword>
<keyword evidence="1" id="KW-1133">Transmembrane helix</keyword>
<evidence type="ECO:0000313" key="3">
    <source>
        <dbReference type="EMBL" id="MBI4923611.1"/>
    </source>
</evidence>
<dbReference type="Pfam" id="PF07835">
    <property type="entry name" value="COX4_pro_2"/>
    <property type="match status" value="1"/>
</dbReference>
<sequence length="91" mass="10035">MPPIQPETCTSTGPKMASTEIETISDDMDYAQHNATWHGFTNLVKWSILEMAFLVLALYCFIFANQPWLGGLLILIGVVAPLGAAVRRALR</sequence>
<dbReference type="SUPFAM" id="SSF81469">
    <property type="entry name" value="Bacterial aa3 type cytochrome c oxidase subunit IV"/>
    <property type="match status" value="1"/>
</dbReference>
<evidence type="ECO:0000256" key="1">
    <source>
        <dbReference type="SAM" id="Phobius"/>
    </source>
</evidence>